<evidence type="ECO:0000313" key="4">
    <source>
        <dbReference type="Proteomes" id="UP000611762"/>
    </source>
</evidence>
<dbReference type="Gene3D" id="3.40.50.1110">
    <property type="entry name" value="SGNH hydrolase"/>
    <property type="match status" value="1"/>
</dbReference>
<dbReference type="Pfam" id="PF13472">
    <property type="entry name" value="Lipase_GDSL_2"/>
    <property type="match status" value="1"/>
</dbReference>
<dbReference type="EMBL" id="JACRSU010000002">
    <property type="protein sequence ID" value="MBC8540707.1"/>
    <property type="molecule type" value="Genomic_DNA"/>
</dbReference>
<evidence type="ECO:0000313" key="3">
    <source>
        <dbReference type="EMBL" id="MBC8540707.1"/>
    </source>
</evidence>
<feature type="signal peptide" evidence="1">
    <location>
        <begin position="1"/>
        <end position="25"/>
    </location>
</feature>
<dbReference type="InterPro" id="IPR013830">
    <property type="entry name" value="SGNH_hydro"/>
</dbReference>
<dbReference type="PANTHER" id="PTHR34407">
    <property type="entry name" value="EXPRESSED PROTEIN"/>
    <property type="match status" value="1"/>
</dbReference>
<dbReference type="Gene3D" id="2.60.120.260">
    <property type="entry name" value="Galactose-binding domain-like"/>
    <property type="match status" value="2"/>
</dbReference>
<proteinExistence type="predicted"/>
<dbReference type="InterPro" id="IPR036514">
    <property type="entry name" value="SGNH_hydro_sf"/>
</dbReference>
<name>A0A926HUL9_9FIRM</name>
<reference evidence="3" key="1">
    <citation type="submission" date="2020-08" db="EMBL/GenBank/DDBJ databases">
        <title>Genome public.</title>
        <authorList>
            <person name="Liu C."/>
            <person name="Sun Q."/>
        </authorList>
    </citation>
    <scope>NUCLEOTIDE SEQUENCE</scope>
    <source>
        <strain evidence="3">H8</strain>
    </source>
</reference>
<evidence type="ECO:0000256" key="1">
    <source>
        <dbReference type="SAM" id="SignalP"/>
    </source>
</evidence>
<accession>A0A926HUL9</accession>
<dbReference type="SUPFAM" id="SSF52266">
    <property type="entry name" value="SGNH hydrolase"/>
    <property type="match status" value="1"/>
</dbReference>
<keyword evidence="4" id="KW-1185">Reference proteome</keyword>
<keyword evidence="1" id="KW-0732">Signal</keyword>
<dbReference type="RefSeq" id="WP_249311861.1">
    <property type="nucleotide sequence ID" value="NZ_JACRSU010000002.1"/>
</dbReference>
<comment type="caution">
    <text evidence="3">The sequence shown here is derived from an EMBL/GenBank/DDBJ whole genome shotgun (WGS) entry which is preliminary data.</text>
</comment>
<dbReference type="PANTHER" id="PTHR34407:SF1">
    <property type="entry name" value="SGNH HYDROLASE-TYPE ESTERASE DOMAIN-CONTAINING PROTEIN"/>
    <property type="match status" value="1"/>
</dbReference>
<feature type="domain" description="SGNH hydrolase-type esterase" evidence="2">
    <location>
        <begin position="1010"/>
        <end position="1175"/>
    </location>
</feature>
<organism evidence="3 4">
    <name type="scientific">Congzhengia minquanensis</name>
    <dbReference type="NCBI Taxonomy" id="2763657"/>
    <lineage>
        <taxon>Bacteria</taxon>
        <taxon>Bacillati</taxon>
        <taxon>Bacillota</taxon>
        <taxon>Clostridia</taxon>
        <taxon>Eubacteriales</taxon>
        <taxon>Oscillospiraceae</taxon>
        <taxon>Congzhengia</taxon>
    </lineage>
</organism>
<gene>
    <name evidence="3" type="ORF">H8698_06920</name>
</gene>
<dbReference type="CDD" id="cd00229">
    <property type="entry name" value="SGNH_hydrolase"/>
    <property type="match status" value="1"/>
</dbReference>
<dbReference type="Proteomes" id="UP000611762">
    <property type="component" value="Unassembled WGS sequence"/>
</dbReference>
<sequence>MKKIFSLILSLALLMSTLSAVTVQAANASSYLKEDEAFFFSFENENDFSYADMKLDNVSNGTFQTAGVNSAYYTPGANGSKGAVASHIEVKSGNQGISNDGISGVKLIPEKEYALSLDIKLLSAQNYAVQPNVNVFIMTEGATTYADAACTTDEKNTGSYYINFSVKGDTIFDKNPDGTISGEWATMKTTFTLPRALSGGRYLKPNELANMKLFFRFGSAAHTIATASDFTQEFQDSRKEVTVSSTVTSKDYWIEYAIDNACLQPAAHSNDTEPEPEPQELAFWDNDFEQGTLSGSGDGVTYAAQSAASVKFVDDTPDALPDSTKSLMMVYGGSKDGLMDLNTKISDNSKKLWYNRTYKISFWAKTSEAVVEFAKANPKGSMWIIQERTSEQRLERRKDKWPNLSLDIEYDTDWKYYEIYYRETLNESLSRSSENEWNTTFDLRFKLPKNDVAVTDPDNGETIYFSYENAQGETVKCKANDFVVYLDDFKVEPTNIVYNGDMSVAAASDSTACFSHYDGRKASSGSDFYKAGADTFTPSALGDGTITADSSFAEASGLANENVLKLTEADGKMHQEVEIDNKKKYTVSFWAKADNDAAVGKNLLPVMDRSIIGDERNGEETTITVKNGGGTKTINTPGSADYLGVGYGEKTGETGDVPFMLFSGSMGNSHESSTLNLTNANEKIVKDDYFGRMKSVNGYEDQAAPTAWNYEYYNGESWVSTNDATFTSNLALESTWTKYEFEYECNYEGSHYRMPEFSIDTDESANFSLANISIVEQESSVTPPVDEKEAEFKASNVTVTSDKTNLTTSDFITVTWDFEMVSGKDTQEAGGQSIIKIYAVNGDSRSFIAAAKADEAGKATIKASNDLFGKTLEFEVIPIDVNGNAGHSATGTFAGKVVMALDTSIYVGDDQKSVDWQVSISSAGIEGTYTAYIAQYDTNGKLVAINSEPVNFTDGEKIFGSNISVLSNAVTVKLLLWDENLKPVADVQEVTFMNANNDPFKGDDHVNVVFLGGSITQGTGSSNSKETCYAALTGKWFESTFKTADRDVTWHNMGVGGTPSQYGLLRLNRDVVSKDPDIVFVEFAVNDSGNDTRRYMEGIVRSLLALEKVPYIVFLYTTNETYTTPTAYHEQVAEFYGIPQISLKDALKRELNGANAKEAGYLKDSVHPSDLGYAVYFNEIKKCLETGRYYQKPLDRADKLVPESTGVNTSFTTSQTATFAEDSKWTTGGTDPKQFVKSVTPGDSFEFEFEGNVFAVEHGLNIVGGRYDVYIDGVKVGSGETYYNNITSNQLVLGYNNFNLGSKGKHTAKIVVSDQKHPNSTGNQVLIYNIITGTTLDY</sequence>
<evidence type="ECO:0000259" key="2">
    <source>
        <dbReference type="Pfam" id="PF13472"/>
    </source>
</evidence>
<protein>
    <recommendedName>
        <fullName evidence="2">SGNH hydrolase-type esterase domain-containing protein</fullName>
    </recommendedName>
</protein>
<feature type="chain" id="PRO_5038810796" description="SGNH hydrolase-type esterase domain-containing protein" evidence="1">
    <location>
        <begin position="26"/>
        <end position="1338"/>
    </location>
</feature>